<dbReference type="RefSeq" id="WP_161138837.1">
    <property type="nucleotide sequence ID" value="NZ_SPKJ01000003.1"/>
</dbReference>
<proteinExistence type="predicted"/>
<dbReference type="Pfam" id="PF00300">
    <property type="entry name" value="His_Phos_1"/>
    <property type="match status" value="1"/>
</dbReference>
<dbReference type="AlphaFoldDB" id="A0A964T146"/>
<dbReference type="InterPro" id="IPR029033">
    <property type="entry name" value="His_PPase_superfam"/>
</dbReference>
<dbReference type="GO" id="GO:0016791">
    <property type="term" value="F:phosphatase activity"/>
    <property type="evidence" value="ECO:0007669"/>
    <property type="project" value="TreeGrafter"/>
</dbReference>
<dbReference type="SMART" id="SM00855">
    <property type="entry name" value="PGAM"/>
    <property type="match status" value="1"/>
</dbReference>
<organism evidence="1 2">
    <name type="scientific">Propylenella binzhouense</name>
    <dbReference type="NCBI Taxonomy" id="2555902"/>
    <lineage>
        <taxon>Bacteria</taxon>
        <taxon>Pseudomonadati</taxon>
        <taxon>Pseudomonadota</taxon>
        <taxon>Alphaproteobacteria</taxon>
        <taxon>Hyphomicrobiales</taxon>
        <taxon>Propylenellaceae</taxon>
        <taxon>Propylenella</taxon>
    </lineage>
</organism>
<accession>A0A964T146</accession>
<dbReference type="Gene3D" id="3.40.50.1240">
    <property type="entry name" value="Phosphoglycerate mutase-like"/>
    <property type="match status" value="1"/>
</dbReference>
<comment type="caution">
    <text evidence="1">The sequence shown here is derived from an EMBL/GenBank/DDBJ whole genome shotgun (WGS) entry which is preliminary data.</text>
</comment>
<dbReference type="OrthoDB" id="9783269at2"/>
<dbReference type="GO" id="GO:0005737">
    <property type="term" value="C:cytoplasm"/>
    <property type="evidence" value="ECO:0007669"/>
    <property type="project" value="TreeGrafter"/>
</dbReference>
<dbReference type="PANTHER" id="PTHR48100">
    <property type="entry name" value="BROAD-SPECIFICITY PHOSPHATASE YOR283W-RELATED"/>
    <property type="match status" value="1"/>
</dbReference>
<keyword evidence="2" id="KW-1185">Reference proteome</keyword>
<protein>
    <submittedName>
        <fullName evidence="1">Histidine phosphatase family protein</fullName>
    </submittedName>
</protein>
<evidence type="ECO:0000313" key="2">
    <source>
        <dbReference type="Proteomes" id="UP000773614"/>
    </source>
</evidence>
<sequence>MTATLFLVRHAAHGDLGRVLSGRRAGIGLAEHGTEQARRLAHRLKRDPVAAIVTSPIERAAETAAIIGEALGVPPATDDAFTEVDFGAWTGRSFESLRDDPECRLWNEARSRARPPGGESIHEVQHRAVAALERLRAAYTGLAVVVVSHGDVIRAALAHYLGLPLDNLLRFEISPASLSALVVGDWGGKVLSVNEVPAG</sequence>
<name>A0A964T146_9HYPH</name>
<reference evidence="1" key="1">
    <citation type="submission" date="2019-03" db="EMBL/GenBank/DDBJ databases">
        <title>Afifella sp. nov., isolated from activated sludge.</title>
        <authorList>
            <person name="Li Q."/>
            <person name="Liu Y."/>
        </authorList>
    </citation>
    <scope>NUCLEOTIDE SEQUENCE</scope>
    <source>
        <strain evidence="1">L72</strain>
    </source>
</reference>
<dbReference type="InterPro" id="IPR050275">
    <property type="entry name" value="PGM_Phosphatase"/>
</dbReference>
<dbReference type="EMBL" id="SPKJ01000003">
    <property type="protein sequence ID" value="MYZ46493.1"/>
    <property type="molecule type" value="Genomic_DNA"/>
</dbReference>
<dbReference type="InterPro" id="IPR013078">
    <property type="entry name" value="His_Pase_superF_clade-1"/>
</dbReference>
<dbReference type="PANTHER" id="PTHR48100:SF59">
    <property type="entry name" value="ADENOSYLCOBALAMIN_ALPHA-RIBAZOLE PHOSPHATASE"/>
    <property type="match status" value="1"/>
</dbReference>
<dbReference type="SUPFAM" id="SSF53254">
    <property type="entry name" value="Phosphoglycerate mutase-like"/>
    <property type="match status" value="1"/>
</dbReference>
<dbReference type="CDD" id="cd07067">
    <property type="entry name" value="HP_PGM_like"/>
    <property type="match status" value="1"/>
</dbReference>
<dbReference type="Proteomes" id="UP000773614">
    <property type="component" value="Unassembled WGS sequence"/>
</dbReference>
<gene>
    <name evidence="1" type="ORF">E4O86_02000</name>
</gene>
<evidence type="ECO:0000313" key="1">
    <source>
        <dbReference type="EMBL" id="MYZ46493.1"/>
    </source>
</evidence>